<keyword evidence="1" id="KW-1133">Transmembrane helix</keyword>
<accession>A0ABQ5K161</accession>
<name>A0ABQ5K161_9EUKA</name>
<gene>
    <name evidence="3" type="ORF">ADUPG1_012385</name>
</gene>
<keyword evidence="1" id="KW-0812">Transmembrane</keyword>
<reference evidence="3" key="1">
    <citation type="submission" date="2022-03" db="EMBL/GenBank/DDBJ databases">
        <title>Draft genome sequence of Aduncisulcus paluster, a free-living microaerophilic Fornicata.</title>
        <authorList>
            <person name="Yuyama I."/>
            <person name="Kume K."/>
            <person name="Tamura T."/>
            <person name="Inagaki Y."/>
            <person name="Hashimoto T."/>
        </authorList>
    </citation>
    <scope>NUCLEOTIDE SEQUENCE</scope>
    <source>
        <strain evidence="3">NY0171</strain>
    </source>
</reference>
<organism evidence="3 4">
    <name type="scientific">Aduncisulcus paluster</name>
    <dbReference type="NCBI Taxonomy" id="2918883"/>
    <lineage>
        <taxon>Eukaryota</taxon>
        <taxon>Metamonada</taxon>
        <taxon>Carpediemonas-like organisms</taxon>
        <taxon>Aduncisulcus</taxon>
    </lineage>
</organism>
<feature type="chain" id="PRO_5045670010" evidence="2">
    <location>
        <begin position="25"/>
        <end position="233"/>
    </location>
</feature>
<keyword evidence="1" id="KW-0472">Membrane</keyword>
<dbReference type="Proteomes" id="UP001057375">
    <property type="component" value="Unassembled WGS sequence"/>
</dbReference>
<evidence type="ECO:0000313" key="3">
    <source>
        <dbReference type="EMBL" id="GKT23298.1"/>
    </source>
</evidence>
<keyword evidence="2" id="KW-0732">Signal</keyword>
<proteinExistence type="predicted"/>
<evidence type="ECO:0000313" key="4">
    <source>
        <dbReference type="Proteomes" id="UP001057375"/>
    </source>
</evidence>
<evidence type="ECO:0000256" key="1">
    <source>
        <dbReference type="SAM" id="Phobius"/>
    </source>
</evidence>
<feature type="transmembrane region" description="Helical" evidence="1">
    <location>
        <begin position="185"/>
        <end position="210"/>
    </location>
</feature>
<sequence length="233" mass="25341">MWLRHFLFLILLLFFFCLINHSLCDDSCSYSGGTPEAGSCDGPITRSIAKRSSLSVTNSDCSIGLVPYKKDGSSTILCGECVPGTSGTDSESTCALNEFCTDSASCEHIKSHELYGATCPYDDIISFTSDGAVVGSSWCGTGLRCIQHQCVGCVEGSVNYTGGWRMCVHGEWTTSAWVRITKDPIALAAPLTIILCFLLFILPVSCMACARRKREKIEGLYFEGEESSYDDSY</sequence>
<feature type="signal peptide" evidence="2">
    <location>
        <begin position="1"/>
        <end position="24"/>
    </location>
</feature>
<dbReference type="EMBL" id="BQXS01012454">
    <property type="protein sequence ID" value="GKT23298.1"/>
    <property type="molecule type" value="Genomic_DNA"/>
</dbReference>
<evidence type="ECO:0000256" key="2">
    <source>
        <dbReference type="SAM" id="SignalP"/>
    </source>
</evidence>
<comment type="caution">
    <text evidence="3">The sequence shown here is derived from an EMBL/GenBank/DDBJ whole genome shotgun (WGS) entry which is preliminary data.</text>
</comment>
<protein>
    <submittedName>
        <fullName evidence="3">Uncharacterized protein</fullName>
    </submittedName>
</protein>
<keyword evidence="4" id="KW-1185">Reference proteome</keyword>